<feature type="compositionally biased region" description="Polar residues" evidence="1">
    <location>
        <begin position="29"/>
        <end position="51"/>
    </location>
</feature>
<sequence>MCLMPEQDVISPGHEPELEPFPLKVEHPSSITDSASQSHVSSSFPTDTLSENSPFRDHKLLERLQLARYGANIIDGEVAATFADSIACYVGNDYRRCENFVVQVDVLCRFLESRQGIGETRIVDVIGVLRDAPGWPYDLECDKVLQAWSFLYFLISLPVDTVPITMSCNTVEEQIRTIFPPTLPQATPLNFKTTLSDILRAGLKVKPTAFCFEHLQIEKDGNDVTVMLMRASPFSAGFYRSYLHNRAARALHVEGWVKEVIASTFALFGNKFYDKAAHDLNLLDSGGPEEFNVMKTLFREFKNTPPKLLAHRAIELEKLVHSRRAFWPTLRRDLRRQRKEQPLAFWGSILALFFGICTVIQTVASVWALVAAVQGNNPQASQTIPGNVVNGMRILGSPWLTCMSNEQLSAATNENATISCLLQIGIQ</sequence>
<evidence type="ECO:0000313" key="3">
    <source>
        <dbReference type="EMBL" id="TDL26690.1"/>
    </source>
</evidence>
<keyword evidence="2" id="KW-1133">Transmembrane helix</keyword>
<feature type="transmembrane region" description="Helical" evidence="2">
    <location>
        <begin position="343"/>
        <end position="370"/>
    </location>
</feature>
<dbReference type="EMBL" id="ML170161">
    <property type="protein sequence ID" value="TDL26690.1"/>
    <property type="molecule type" value="Genomic_DNA"/>
</dbReference>
<evidence type="ECO:0000256" key="2">
    <source>
        <dbReference type="SAM" id="Phobius"/>
    </source>
</evidence>
<name>A0A4Y7QIH2_9AGAM</name>
<dbReference type="AlphaFoldDB" id="A0A4Y7QIH2"/>
<keyword evidence="4" id="KW-1185">Reference proteome</keyword>
<evidence type="ECO:0000313" key="4">
    <source>
        <dbReference type="Proteomes" id="UP000294933"/>
    </source>
</evidence>
<gene>
    <name evidence="3" type="ORF">BD410DRAFT_531371</name>
</gene>
<evidence type="ECO:0000256" key="1">
    <source>
        <dbReference type="SAM" id="MobiDB-lite"/>
    </source>
</evidence>
<organism evidence="3 4">
    <name type="scientific">Rickenella mellea</name>
    <dbReference type="NCBI Taxonomy" id="50990"/>
    <lineage>
        <taxon>Eukaryota</taxon>
        <taxon>Fungi</taxon>
        <taxon>Dikarya</taxon>
        <taxon>Basidiomycota</taxon>
        <taxon>Agaricomycotina</taxon>
        <taxon>Agaricomycetes</taxon>
        <taxon>Hymenochaetales</taxon>
        <taxon>Rickenellaceae</taxon>
        <taxon>Rickenella</taxon>
    </lineage>
</organism>
<dbReference type="OrthoDB" id="3269626at2759"/>
<dbReference type="VEuPathDB" id="FungiDB:BD410DRAFT_531371"/>
<keyword evidence="2" id="KW-0472">Membrane</keyword>
<dbReference type="Proteomes" id="UP000294933">
    <property type="component" value="Unassembled WGS sequence"/>
</dbReference>
<reference evidence="3 4" key="1">
    <citation type="submission" date="2018-06" db="EMBL/GenBank/DDBJ databases">
        <title>A transcriptomic atlas of mushroom development highlights an independent origin of complex multicellularity.</title>
        <authorList>
            <consortium name="DOE Joint Genome Institute"/>
            <person name="Krizsan K."/>
            <person name="Almasi E."/>
            <person name="Merenyi Z."/>
            <person name="Sahu N."/>
            <person name="Viragh M."/>
            <person name="Koszo T."/>
            <person name="Mondo S."/>
            <person name="Kiss B."/>
            <person name="Balint B."/>
            <person name="Kues U."/>
            <person name="Barry K."/>
            <person name="Hegedus J.C."/>
            <person name="Henrissat B."/>
            <person name="Johnson J."/>
            <person name="Lipzen A."/>
            <person name="Ohm R."/>
            <person name="Nagy I."/>
            <person name="Pangilinan J."/>
            <person name="Yan J."/>
            <person name="Xiong Y."/>
            <person name="Grigoriev I.V."/>
            <person name="Hibbett D.S."/>
            <person name="Nagy L.G."/>
        </authorList>
    </citation>
    <scope>NUCLEOTIDE SEQUENCE [LARGE SCALE GENOMIC DNA]</scope>
    <source>
        <strain evidence="3 4">SZMC22713</strain>
    </source>
</reference>
<accession>A0A4Y7QIH2</accession>
<proteinExistence type="predicted"/>
<feature type="region of interest" description="Disordered" evidence="1">
    <location>
        <begin position="1"/>
        <end position="51"/>
    </location>
</feature>
<keyword evidence="2" id="KW-0812">Transmembrane</keyword>
<protein>
    <submittedName>
        <fullName evidence="3">Uncharacterized protein</fullName>
    </submittedName>
</protein>